<gene>
    <name evidence="3" type="ORF">FNW02_18460</name>
</gene>
<evidence type="ECO:0000259" key="2">
    <source>
        <dbReference type="Pfam" id="PF13649"/>
    </source>
</evidence>
<organism evidence="3 4">
    <name type="scientific">Komarekiella delphini-convector SJRDD-AB1</name>
    <dbReference type="NCBI Taxonomy" id="2593771"/>
    <lineage>
        <taxon>Bacteria</taxon>
        <taxon>Bacillati</taxon>
        <taxon>Cyanobacteriota</taxon>
        <taxon>Cyanophyceae</taxon>
        <taxon>Nostocales</taxon>
        <taxon>Nostocaceae</taxon>
        <taxon>Komarekiella</taxon>
        <taxon>Komarekiella delphini-convector</taxon>
    </lineage>
</organism>
<dbReference type="GO" id="GO:0032259">
    <property type="term" value="P:methylation"/>
    <property type="evidence" value="ECO:0007669"/>
    <property type="project" value="UniProtKB-KW"/>
</dbReference>
<dbReference type="Pfam" id="PF13649">
    <property type="entry name" value="Methyltransf_25"/>
    <property type="match status" value="1"/>
</dbReference>
<dbReference type="InterPro" id="IPR029063">
    <property type="entry name" value="SAM-dependent_MTases_sf"/>
</dbReference>
<dbReference type="EMBL" id="VJXY01000019">
    <property type="protein sequence ID" value="MBD6617757.1"/>
    <property type="molecule type" value="Genomic_DNA"/>
</dbReference>
<evidence type="ECO:0000313" key="4">
    <source>
        <dbReference type="Proteomes" id="UP001165986"/>
    </source>
</evidence>
<dbReference type="Proteomes" id="UP001165986">
    <property type="component" value="Unassembled WGS sequence"/>
</dbReference>
<proteinExistence type="predicted"/>
<dbReference type="GO" id="GO:0008168">
    <property type="term" value="F:methyltransferase activity"/>
    <property type="evidence" value="ECO:0007669"/>
    <property type="project" value="UniProtKB-KW"/>
</dbReference>
<keyword evidence="4" id="KW-1185">Reference proteome</keyword>
<dbReference type="AlphaFoldDB" id="A0AA40VS27"/>
<keyword evidence="3" id="KW-0489">Methyltransferase</keyword>
<keyword evidence="1" id="KW-0808">Transferase</keyword>
<comment type="caution">
    <text evidence="3">The sequence shown here is derived from an EMBL/GenBank/DDBJ whole genome shotgun (WGS) entry which is preliminary data.</text>
</comment>
<accession>A0AA40VS27</accession>
<dbReference type="Gene3D" id="3.40.50.150">
    <property type="entry name" value="Vaccinia Virus protein VP39"/>
    <property type="match status" value="1"/>
</dbReference>
<protein>
    <submittedName>
        <fullName evidence="3">Class I SAM-dependent methyltransferase</fullName>
    </submittedName>
</protein>
<reference evidence="3" key="1">
    <citation type="submission" date="2019-07" db="EMBL/GenBank/DDBJ databases">
        <title>Toxilogical consequences of a new and cryptic species of cyanobacteria (Komarekiella delphini-convector) recovered from the epidermis of a bottlenose dolphin and 1500 ft. in the air.</title>
        <authorList>
            <person name="Brown A.O."/>
            <person name="Dvorak P."/>
            <person name="Villanueva C.D."/>
            <person name="Foss A.J."/>
            <person name="Garvey A.D."/>
            <person name="Gibson Q.A."/>
            <person name="Johansen J.R."/>
            <person name="Casamatta D.A."/>
        </authorList>
    </citation>
    <scope>NUCLEOTIDE SEQUENCE</scope>
    <source>
        <strain evidence="3">SJRDD-AB1</strain>
    </source>
</reference>
<sequence>MSNKIINFDTNSPIAADEYEQMARLALPGYEVMHTFVLACLRSCLSETANLLVVGAGGGMELVRLGQSNPQWQFLGVDPSAKMLAIAKQKITQHQLSQRIKIIQGYVQDLPNDPIYDAATSILVMHFIPDEDAKLAFLKGIAQRLKTSALFILVDVFGTKGSPELEQTIATLQAYWKETGLPEDKQKQLLENFNSRVYPLSEAKTLELLQQVGFHHAIRFYTGLWVGGWMAFKG</sequence>
<feature type="domain" description="Methyltransferase" evidence="2">
    <location>
        <begin position="52"/>
        <end position="146"/>
    </location>
</feature>
<dbReference type="InterPro" id="IPR041698">
    <property type="entry name" value="Methyltransf_25"/>
</dbReference>
<dbReference type="SUPFAM" id="SSF53335">
    <property type="entry name" value="S-adenosyl-L-methionine-dependent methyltransferases"/>
    <property type="match status" value="1"/>
</dbReference>
<name>A0AA40VS27_9NOST</name>
<dbReference type="RefSeq" id="WP_191758970.1">
    <property type="nucleotide sequence ID" value="NZ_VJXY01000019.1"/>
</dbReference>
<dbReference type="PANTHER" id="PTHR43861">
    <property type="entry name" value="TRANS-ACONITATE 2-METHYLTRANSFERASE-RELATED"/>
    <property type="match status" value="1"/>
</dbReference>
<evidence type="ECO:0000313" key="3">
    <source>
        <dbReference type="EMBL" id="MBD6617757.1"/>
    </source>
</evidence>
<evidence type="ECO:0000256" key="1">
    <source>
        <dbReference type="ARBA" id="ARBA00022679"/>
    </source>
</evidence>